<dbReference type="GO" id="GO:0016757">
    <property type="term" value="F:glycosyltransferase activity"/>
    <property type="evidence" value="ECO:0007669"/>
    <property type="project" value="InterPro"/>
</dbReference>
<evidence type="ECO:0000256" key="3">
    <source>
        <dbReference type="ARBA" id="ARBA00022968"/>
    </source>
</evidence>
<dbReference type="RefSeq" id="XP_073396097.1">
    <property type="nucleotide sequence ID" value="XM_073539996.1"/>
</dbReference>
<evidence type="ECO:0000256" key="5">
    <source>
        <dbReference type="SAM" id="MobiDB-lite"/>
    </source>
</evidence>
<reference evidence="8 10" key="1">
    <citation type="journal article" date="2008" name="Science">
        <title>The Physcomitrella genome reveals evolutionary insights into the conquest of land by plants.</title>
        <authorList>
            <person name="Rensing S."/>
            <person name="Lang D."/>
            <person name="Zimmer A."/>
            <person name="Terry A."/>
            <person name="Salamov A."/>
            <person name="Shapiro H."/>
            <person name="Nishiyama T."/>
            <person name="Perroud P.-F."/>
            <person name="Lindquist E."/>
            <person name="Kamisugi Y."/>
            <person name="Tanahashi T."/>
            <person name="Sakakibara K."/>
            <person name="Fujita T."/>
            <person name="Oishi K."/>
            <person name="Shin-I T."/>
            <person name="Kuroki Y."/>
            <person name="Toyoda A."/>
            <person name="Suzuki Y."/>
            <person name="Hashimoto A."/>
            <person name="Yamaguchi K."/>
            <person name="Sugano A."/>
            <person name="Kohara Y."/>
            <person name="Fujiyama A."/>
            <person name="Anterola A."/>
            <person name="Aoki S."/>
            <person name="Ashton N."/>
            <person name="Barbazuk W.B."/>
            <person name="Barker E."/>
            <person name="Bennetzen J."/>
            <person name="Bezanilla M."/>
            <person name="Blankenship R."/>
            <person name="Cho S.H."/>
            <person name="Dutcher S."/>
            <person name="Estelle M."/>
            <person name="Fawcett J.A."/>
            <person name="Gundlach H."/>
            <person name="Hanada K."/>
            <person name="Heyl A."/>
            <person name="Hicks K.A."/>
            <person name="Hugh J."/>
            <person name="Lohr M."/>
            <person name="Mayer K."/>
            <person name="Melkozernov A."/>
            <person name="Murata T."/>
            <person name="Nelson D."/>
            <person name="Pils B."/>
            <person name="Prigge M."/>
            <person name="Reiss B."/>
            <person name="Renner T."/>
            <person name="Rombauts S."/>
            <person name="Rushton P."/>
            <person name="Sanderfoot A."/>
            <person name="Schween G."/>
            <person name="Shiu S.-H."/>
            <person name="Stueber K."/>
            <person name="Theodoulou F.L."/>
            <person name="Tu H."/>
            <person name="Van de Peer Y."/>
            <person name="Verrier P.J."/>
            <person name="Waters E."/>
            <person name="Wood A."/>
            <person name="Yang L."/>
            <person name="Cove D."/>
            <person name="Cuming A."/>
            <person name="Hasebe M."/>
            <person name="Lucas S."/>
            <person name="Mishler D.B."/>
            <person name="Reski R."/>
            <person name="Grigoriev I."/>
            <person name="Quatrano R.S."/>
            <person name="Boore J.L."/>
        </authorList>
    </citation>
    <scope>NUCLEOTIDE SEQUENCE [LARGE SCALE GENOMIC DNA]</scope>
    <source>
        <strain evidence="9 10">cv. Gransden 2004</strain>
    </source>
</reference>
<dbReference type="Gramene" id="Pp3c17_6760V3.2">
    <property type="protein sequence ID" value="Pp3c17_6760V3.2"/>
    <property type="gene ID" value="Pp3c17_6760"/>
</dbReference>
<dbReference type="InterPro" id="IPR004263">
    <property type="entry name" value="Exostosin"/>
</dbReference>
<organism evidence="8">
    <name type="scientific">Physcomitrium patens</name>
    <name type="common">Spreading-leaved earth moss</name>
    <name type="synonym">Physcomitrella patens</name>
    <dbReference type="NCBI Taxonomy" id="3218"/>
    <lineage>
        <taxon>Eukaryota</taxon>
        <taxon>Viridiplantae</taxon>
        <taxon>Streptophyta</taxon>
        <taxon>Embryophyta</taxon>
        <taxon>Bryophyta</taxon>
        <taxon>Bryophytina</taxon>
        <taxon>Bryopsida</taxon>
        <taxon>Funariidae</taxon>
        <taxon>Funariales</taxon>
        <taxon>Funariaceae</taxon>
        <taxon>Physcomitrium</taxon>
    </lineage>
</organism>
<keyword evidence="4" id="KW-0333">Golgi apparatus</keyword>
<evidence type="ECO:0000256" key="1">
    <source>
        <dbReference type="ARBA" id="ARBA00004323"/>
    </source>
</evidence>
<dbReference type="InterPro" id="IPR040911">
    <property type="entry name" value="Exostosin_GT47"/>
</dbReference>
<dbReference type="OrthoDB" id="1924787at2759"/>
<feature type="region of interest" description="Disordered" evidence="5">
    <location>
        <begin position="120"/>
        <end position="202"/>
    </location>
</feature>
<keyword evidence="10" id="KW-1185">Reference proteome</keyword>
<evidence type="ECO:0000256" key="2">
    <source>
        <dbReference type="ARBA" id="ARBA00010271"/>
    </source>
</evidence>
<evidence type="ECO:0000259" key="7">
    <source>
        <dbReference type="Pfam" id="PF03016"/>
    </source>
</evidence>
<proteinExistence type="inferred from homology"/>
<dbReference type="EnsemblPlants" id="Pp3c17_6760V3.2">
    <property type="protein sequence ID" value="Pp3c17_6760V3.2"/>
    <property type="gene ID" value="Pp3c17_6760"/>
</dbReference>
<gene>
    <name evidence="9" type="primary">LOC112294098</name>
    <name evidence="8" type="ORF">PHYPA_021740</name>
</gene>
<keyword evidence="6" id="KW-1133">Transmembrane helix</keyword>
<dbReference type="AlphaFoldDB" id="A0A2K1J2Z0"/>
<dbReference type="GO" id="GO:0000139">
    <property type="term" value="C:Golgi membrane"/>
    <property type="evidence" value="ECO:0007669"/>
    <property type="project" value="UniProtKB-SubCell"/>
</dbReference>
<reference evidence="8 10" key="2">
    <citation type="journal article" date="2018" name="Plant J.">
        <title>The Physcomitrella patens chromosome-scale assembly reveals moss genome structure and evolution.</title>
        <authorList>
            <person name="Lang D."/>
            <person name="Ullrich K.K."/>
            <person name="Murat F."/>
            <person name="Fuchs J."/>
            <person name="Jenkins J."/>
            <person name="Haas F.B."/>
            <person name="Piednoel M."/>
            <person name="Gundlach H."/>
            <person name="Van Bel M."/>
            <person name="Meyberg R."/>
            <person name="Vives C."/>
            <person name="Morata J."/>
            <person name="Symeonidi A."/>
            <person name="Hiss M."/>
            <person name="Muchero W."/>
            <person name="Kamisugi Y."/>
            <person name="Saleh O."/>
            <person name="Blanc G."/>
            <person name="Decker E.L."/>
            <person name="van Gessel N."/>
            <person name="Grimwood J."/>
            <person name="Hayes R.D."/>
            <person name="Graham S.W."/>
            <person name="Gunter L.E."/>
            <person name="McDaniel S.F."/>
            <person name="Hoernstein S.N.W."/>
            <person name="Larsson A."/>
            <person name="Li F.W."/>
            <person name="Perroud P.F."/>
            <person name="Phillips J."/>
            <person name="Ranjan P."/>
            <person name="Rokshar D.S."/>
            <person name="Rothfels C.J."/>
            <person name="Schneider L."/>
            <person name="Shu S."/>
            <person name="Stevenson D.W."/>
            <person name="Thummler F."/>
            <person name="Tillich M."/>
            <person name="Villarreal Aguilar J.C."/>
            <person name="Widiez T."/>
            <person name="Wong G.K."/>
            <person name="Wymore A."/>
            <person name="Zhang Y."/>
            <person name="Zimmer A.D."/>
            <person name="Quatrano R.S."/>
            <person name="Mayer K.F.X."/>
            <person name="Goodstein D."/>
            <person name="Casacuberta J.M."/>
            <person name="Vandepoele K."/>
            <person name="Reski R."/>
            <person name="Cuming A.C."/>
            <person name="Tuskan G.A."/>
            <person name="Maumus F."/>
            <person name="Salse J."/>
            <person name="Schmutz J."/>
            <person name="Rensing S.A."/>
        </authorList>
    </citation>
    <scope>NUCLEOTIDE SEQUENCE [LARGE SCALE GENOMIC DNA]</scope>
    <source>
        <strain evidence="9 10">cv. Gransden 2004</strain>
    </source>
</reference>
<dbReference type="EnsemblPlants" id="Pp3c17_6760V3.1">
    <property type="protein sequence ID" value="Pp3c17_6760V3.1"/>
    <property type="gene ID" value="Pp3c17_6760"/>
</dbReference>
<sequence>MGDKYAVRVAPSKITLGAAKFKFLVPFYLLLLFVVWNSSSKAPFDGVNIGPVHDITKSKNEAMGAHTILQLKERINAQDGEVDKDTAQSGHDTDLIAEQYDNLMTATPTLERNEDLYGAQSGIDRGEAGEVTPVMERPKDDENEEEQVFARSGYVGNEELVESTRDGADGYDQTTAESDESDRQGNSSPALDSTEGDDQNATVQEVKASIITGDRMTEVNIAAMDIFNEIRANSLPYSIKKTGETAQSCEGKYVFVYDLPSEFNTELINRCDSLFPWFNLCDYFSDSGIGKPVNSMDNGTQIFVPADRWFSTHQYALELISHARIMKYKCRTEDPDLASLFYIPYYGGLDVIRWHFDPNATNENRDALGWKLVRWLENKPSWTRRGGIDHVLVLGKISWDFRRQDSGSWGSRLLEFPDLQKVMRVLIERNPWAKDDIGAPHPTYFHPSSASDIDAWLHHVKRQERTSLVTFVGKERRDDPANVRSALVEQCREAFSEADCRFVECNKNLCQQPAYVIKAFLMTHFCMQPVGDSPTRRSLFDSLIAGCIPVLFHPQTAYLQYPWHLPQNESSWSVYISEDEVRAGRINVIDVLKKISTAERSAMRETIINSIIPGLIYSIPGSDVSPYRDAFDITIDQLLYRSAQGSDLQ</sequence>
<accession>A0A2K1J2Z0</accession>
<evidence type="ECO:0000256" key="4">
    <source>
        <dbReference type="ARBA" id="ARBA00023034"/>
    </source>
</evidence>
<evidence type="ECO:0000313" key="9">
    <source>
        <dbReference type="EnsemblPlants" id="Pp3c17_6760V3.1"/>
    </source>
</evidence>
<dbReference type="GeneID" id="112294098"/>
<evidence type="ECO:0000313" key="8">
    <source>
        <dbReference type="EMBL" id="PNR35890.1"/>
    </source>
</evidence>
<comment type="subcellular location">
    <subcellularLocation>
        <location evidence="1">Golgi apparatus membrane</location>
        <topology evidence="1">Single-pass type II membrane protein</topology>
    </subcellularLocation>
</comment>
<feature type="transmembrane region" description="Helical" evidence="6">
    <location>
        <begin position="21"/>
        <end position="39"/>
    </location>
</feature>
<dbReference type="OMA" id="YHTHQYS"/>
<dbReference type="Proteomes" id="UP000006727">
    <property type="component" value="Chromosome 17"/>
</dbReference>
<dbReference type="Gramene" id="Pp3c17_6760V3.1">
    <property type="protein sequence ID" value="Pp3c17_6760V3.1"/>
    <property type="gene ID" value="Pp3c17_6760"/>
</dbReference>
<dbReference type="PaxDb" id="3218-PP1S26_8V6.1"/>
<dbReference type="PANTHER" id="PTHR11062:SF117">
    <property type="entry name" value="XYLOGLUCAN-SPECIFIC GALACTURONOSYLTRANSFERASE 1"/>
    <property type="match status" value="1"/>
</dbReference>
<dbReference type="Pfam" id="PF03016">
    <property type="entry name" value="Exostosin_GT47"/>
    <property type="match status" value="1"/>
</dbReference>
<dbReference type="PANTHER" id="PTHR11062">
    <property type="entry name" value="EXOSTOSIN HEPARAN SULFATE GLYCOSYLTRANSFERASE -RELATED"/>
    <property type="match status" value="1"/>
</dbReference>
<keyword evidence="3" id="KW-0735">Signal-anchor</keyword>
<keyword evidence="6" id="KW-0472">Membrane</keyword>
<dbReference type="RefSeq" id="XP_024400021.1">
    <property type="nucleotide sequence ID" value="XM_024544253.2"/>
</dbReference>
<comment type="similarity">
    <text evidence="2">Belongs to the glycosyltransferase 47 family.</text>
</comment>
<keyword evidence="6" id="KW-0812">Transmembrane</keyword>
<evidence type="ECO:0000256" key="6">
    <source>
        <dbReference type="SAM" id="Phobius"/>
    </source>
</evidence>
<evidence type="ECO:0000313" key="10">
    <source>
        <dbReference type="Proteomes" id="UP000006727"/>
    </source>
</evidence>
<feature type="domain" description="Exostosin GT47" evidence="7">
    <location>
        <begin position="249"/>
        <end position="585"/>
    </location>
</feature>
<reference evidence="9" key="3">
    <citation type="submission" date="2020-12" db="UniProtKB">
        <authorList>
            <consortium name="EnsemblPlants"/>
        </authorList>
    </citation>
    <scope>IDENTIFICATION</scope>
</reference>
<name>A0A2K1J2Z0_PHYPA</name>
<protein>
    <recommendedName>
        <fullName evidence="7">Exostosin GT47 domain-containing protein</fullName>
    </recommendedName>
</protein>
<dbReference type="EMBL" id="ABEU02000017">
    <property type="protein sequence ID" value="PNR35890.1"/>
    <property type="molecule type" value="Genomic_DNA"/>
</dbReference>